<dbReference type="GO" id="GO:0004519">
    <property type="term" value="F:endonuclease activity"/>
    <property type="evidence" value="ECO:0007669"/>
    <property type="project" value="UniProtKB-UniRule"/>
</dbReference>
<feature type="chain" id="PRO_5006028087" description="Endonuclease" evidence="12">
    <location>
        <begin position="29"/>
        <end position="324"/>
    </location>
</feature>
<dbReference type="EMBL" id="LJZR01000010">
    <property type="protein sequence ID" value="KPQ35698.1"/>
    <property type="molecule type" value="Genomic_DNA"/>
</dbReference>
<feature type="active site" description="Proton acceptor" evidence="8">
    <location>
        <position position="181"/>
    </location>
</feature>
<accession>A0A0N8KN68</accession>
<keyword evidence="7" id="KW-0460">Magnesium</keyword>
<evidence type="ECO:0000256" key="6">
    <source>
        <dbReference type="ARBA" id="ARBA00022801"/>
    </source>
</evidence>
<evidence type="ECO:0000259" key="15">
    <source>
        <dbReference type="SMART" id="SM00894"/>
    </source>
</evidence>
<keyword evidence="5 10" id="KW-0255">Endonuclease</keyword>
<evidence type="ECO:0000256" key="10">
    <source>
        <dbReference type="RuleBase" id="RU366055"/>
    </source>
</evidence>
<name>A0A0N8KN68_9CYAN</name>
<keyword evidence="3 10" id="KW-0540">Nuclease</keyword>
<feature type="signal peptide" evidence="12">
    <location>
        <begin position="1"/>
        <end position="28"/>
    </location>
</feature>
<proteinExistence type="inferred from homology"/>
<evidence type="ECO:0000256" key="4">
    <source>
        <dbReference type="ARBA" id="ARBA00022723"/>
    </source>
</evidence>
<evidence type="ECO:0000259" key="14">
    <source>
        <dbReference type="SMART" id="SM00892"/>
    </source>
</evidence>
<gene>
    <name evidence="16" type="ORF">HLUCCA11_09025</name>
</gene>
<feature type="domain" description="Excalibur calcium-binding" evidence="15">
    <location>
        <begin position="40"/>
        <end position="77"/>
    </location>
</feature>
<dbReference type="PANTHER" id="PTHR13966:SF5">
    <property type="entry name" value="ENDONUCLEASE G, MITOCHONDRIAL"/>
    <property type="match status" value="1"/>
</dbReference>
<dbReference type="Gene3D" id="3.40.570.10">
    <property type="entry name" value="Extracellular Endonuclease, subunit A"/>
    <property type="match status" value="1"/>
</dbReference>
<evidence type="ECO:0000313" key="16">
    <source>
        <dbReference type="EMBL" id="KPQ35698.1"/>
    </source>
</evidence>
<dbReference type="InterPro" id="IPR018524">
    <property type="entry name" value="DNA/RNA_endonuclease_AS"/>
</dbReference>
<evidence type="ECO:0000256" key="9">
    <source>
        <dbReference type="PIRSR" id="PIRSR640255-2"/>
    </source>
</evidence>
<dbReference type="PANTHER" id="PTHR13966">
    <property type="entry name" value="ENDONUCLEASE RELATED"/>
    <property type="match status" value="1"/>
</dbReference>
<sequence length="324" mass="36327">MQRLIRFFGVSLSIASALLALNACNVEADLYASLPPCADSYCNCSDFTSQLLAQKVLVSFEEDYYGLDRDGNGQACESLPAVELELGAATYFSNSEHLSFGNPSNAAPNDDLNNILIEREQYAIAYNQSRNVLSWASWRVDDRWLGSVDRQDDFRPDDGLPEGVYQATPGEYRRSGYDRGHMVPSGDRTATPQDNSRTFLMTNIFPQASENNRGPWRELEQYSRDLVHEDGKALYVIAGIYGDKGKVGRVTVPGRVWKVIVVLNDVDDDISRRTQVIAVDMPNSDRIEADWQTYRTTVDRIEIATGYDLLSEVPEDIQAAIENR</sequence>
<comment type="caution">
    <text evidence="16">The sequence shown here is derived from an EMBL/GenBank/DDBJ whole genome shotgun (WGS) entry which is preliminary data.</text>
</comment>
<dbReference type="InterPro" id="IPR001604">
    <property type="entry name" value="Endo_G_ENPP1-like_dom"/>
</dbReference>
<dbReference type="InterPro" id="IPR020821">
    <property type="entry name" value="ENPP1-3/EXOG-like_nuc-like"/>
</dbReference>
<dbReference type="EC" id="3.1.30.-" evidence="10"/>
<dbReference type="SMART" id="SM00892">
    <property type="entry name" value="Endonuclease_NS"/>
    <property type="match status" value="1"/>
</dbReference>
<dbReference type="AlphaFoldDB" id="A0A0N8KN68"/>
<evidence type="ECO:0000313" key="17">
    <source>
        <dbReference type="Proteomes" id="UP000050465"/>
    </source>
</evidence>
<evidence type="ECO:0000256" key="11">
    <source>
        <dbReference type="SAM" id="MobiDB-lite"/>
    </source>
</evidence>
<keyword evidence="12" id="KW-0732">Signal</keyword>
<evidence type="ECO:0000256" key="2">
    <source>
        <dbReference type="ARBA" id="ARBA00010052"/>
    </source>
</evidence>
<comment type="cofactor">
    <cofactor evidence="1 10">
        <name>Mg(2+)</name>
        <dbReference type="ChEBI" id="CHEBI:18420"/>
    </cofactor>
</comment>
<dbReference type="Pfam" id="PF01223">
    <property type="entry name" value="Endonuclease_NS"/>
    <property type="match status" value="1"/>
</dbReference>
<dbReference type="CDD" id="cd00091">
    <property type="entry name" value="NUC"/>
    <property type="match status" value="1"/>
</dbReference>
<feature type="region of interest" description="Disordered" evidence="11">
    <location>
        <begin position="155"/>
        <end position="179"/>
    </location>
</feature>
<evidence type="ECO:0000256" key="8">
    <source>
        <dbReference type="PIRSR" id="PIRSR640255-1"/>
    </source>
</evidence>
<feature type="domain" description="ENPP1-3/EXOG-like endonuclease/phosphodiesterase" evidence="13">
    <location>
        <begin position="119"/>
        <end position="316"/>
    </location>
</feature>
<dbReference type="Proteomes" id="UP000050465">
    <property type="component" value="Unassembled WGS sequence"/>
</dbReference>
<organism evidence="16 17">
    <name type="scientific">Phormidesmis priestleyi Ana</name>
    <dbReference type="NCBI Taxonomy" id="1666911"/>
    <lineage>
        <taxon>Bacteria</taxon>
        <taxon>Bacillati</taxon>
        <taxon>Cyanobacteriota</taxon>
        <taxon>Cyanophyceae</taxon>
        <taxon>Leptolyngbyales</taxon>
        <taxon>Leptolyngbyaceae</taxon>
        <taxon>Phormidesmis</taxon>
    </lineage>
</organism>
<dbReference type="PROSITE" id="PS01070">
    <property type="entry name" value="NUCLEASE_NON_SPEC"/>
    <property type="match status" value="1"/>
</dbReference>
<dbReference type="GO" id="GO:0016787">
    <property type="term" value="F:hydrolase activity"/>
    <property type="evidence" value="ECO:0007669"/>
    <property type="project" value="UniProtKB-KW"/>
</dbReference>
<keyword evidence="4 9" id="KW-0479">Metal-binding</keyword>
<dbReference type="GO" id="GO:0046872">
    <property type="term" value="F:metal ion binding"/>
    <property type="evidence" value="ECO:0007669"/>
    <property type="project" value="UniProtKB-KW"/>
</dbReference>
<keyword evidence="6 10" id="KW-0378">Hydrolase</keyword>
<dbReference type="STRING" id="1666911.HLUCCA11_09025"/>
<protein>
    <recommendedName>
        <fullName evidence="10">Endonuclease</fullName>
        <ecNumber evidence="10">3.1.30.-</ecNumber>
    </recommendedName>
</protein>
<evidence type="ECO:0000256" key="5">
    <source>
        <dbReference type="ARBA" id="ARBA00022759"/>
    </source>
</evidence>
<dbReference type="SMART" id="SM00477">
    <property type="entry name" value="NUC"/>
    <property type="match status" value="1"/>
</dbReference>
<evidence type="ECO:0000256" key="1">
    <source>
        <dbReference type="ARBA" id="ARBA00001946"/>
    </source>
</evidence>
<evidence type="ECO:0000256" key="7">
    <source>
        <dbReference type="ARBA" id="ARBA00022842"/>
    </source>
</evidence>
<evidence type="ECO:0000259" key="13">
    <source>
        <dbReference type="SMART" id="SM00477"/>
    </source>
</evidence>
<feature type="domain" description="DNA/RNA non-specific endonuclease/pyrophosphatase/phosphodiesterase" evidence="14">
    <location>
        <begin position="118"/>
        <end position="316"/>
    </location>
</feature>
<feature type="binding site" evidence="9">
    <location>
        <position position="212"/>
    </location>
    <ligand>
        <name>Mg(2+)</name>
        <dbReference type="ChEBI" id="CHEBI:18420"/>
        <note>catalytic</note>
    </ligand>
</feature>
<dbReference type="InterPro" id="IPR044925">
    <property type="entry name" value="His-Me_finger_sf"/>
</dbReference>
<dbReference type="SUPFAM" id="SSF54060">
    <property type="entry name" value="His-Me finger endonucleases"/>
    <property type="match status" value="1"/>
</dbReference>
<dbReference type="PATRIC" id="fig|1666911.3.peg.594"/>
<evidence type="ECO:0000256" key="12">
    <source>
        <dbReference type="SAM" id="SignalP"/>
    </source>
</evidence>
<dbReference type="GO" id="GO:0003676">
    <property type="term" value="F:nucleic acid binding"/>
    <property type="evidence" value="ECO:0007669"/>
    <property type="project" value="InterPro"/>
</dbReference>
<dbReference type="InterPro" id="IPR044929">
    <property type="entry name" value="DNA/RNA_non-sp_Endonuclease_sf"/>
</dbReference>
<dbReference type="SMART" id="SM00894">
    <property type="entry name" value="Excalibur"/>
    <property type="match status" value="1"/>
</dbReference>
<evidence type="ECO:0000256" key="3">
    <source>
        <dbReference type="ARBA" id="ARBA00022722"/>
    </source>
</evidence>
<reference evidence="16 17" key="1">
    <citation type="submission" date="2015-09" db="EMBL/GenBank/DDBJ databases">
        <title>Identification and resolution of microdiversity through metagenomic sequencing of parallel consortia.</title>
        <authorList>
            <person name="Nelson W.C."/>
            <person name="Romine M.F."/>
            <person name="Lindemann S.R."/>
        </authorList>
    </citation>
    <scope>NUCLEOTIDE SEQUENCE [LARGE SCALE GENOMIC DNA]</scope>
    <source>
        <strain evidence="16">Ana</strain>
    </source>
</reference>
<dbReference type="InterPro" id="IPR008613">
    <property type="entry name" value="Excalibur_Ca-bd_domain"/>
</dbReference>
<comment type="similarity">
    <text evidence="2 10">Belongs to the DNA/RNA non-specific endonuclease family.</text>
</comment>
<dbReference type="InterPro" id="IPR040255">
    <property type="entry name" value="Non-specific_endonuclease"/>
</dbReference>